<accession>A0ACC2JA05</accession>
<evidence type="ECO:0000313" key="1">
    <source>
        <dbReference type="EMBL" id="KAJ8124216.1"/>
    </source>
</evidence>
<organism evidence="1 2">
    <name type="scientific">Nemania bipapillata</name>
    <dbReference type="NCBI Taxonomy" id="110536"/>
    <lineage>
        <taxon>Eukaryota</taxon>
        <taxon>Fungi</taxon>
        <taxon>Dikarya</taxon>
        <taxon>Ascomycota</taxon>
        <taxon>Pezizomycotina</taxon>
        <taxon>Sordariomycetes</taxon>
        <taxon>Xylariomycetidae</taxon>
        <taxon>Xylariales</taxon>
        <taxon>Xylariaceae</taxon>
        <taxon>Nemania</taxon>
    </lineage>
</organism>
<reference evidence="1" key="1">
    <citation type="submission" date="2022-11" db="EMBL/GenBank/DDBJ databases">
        <title>Genome Sequence of Nemania bipapillata.</title>
        <authorList>
            <person name="Buettner E."/>
        </authorList>
    </citation>
    <scope>NUCLEOTIDE SEQUENCE</scope>
    <source>
        <strain evidence="1">CP14</strain>
    </source>
</reference>
<proteinExistence type="predicted"/>
<comment type="caution">
    <text evidence="1">The sequence shown here is derived from an EMBL/GenBank/DDBJ whole genome shotgun (WGS) entry which is preliminary data.</text>
</comment>
<name>A0ACC2JA05_9PEZI</name>
<gene>
    <name evidence="1" type="ORF">ONZ43_g9</name>
</gene>
<keyword evidence="2" id="KW-1185">Reference proteome</keyword>
<sequence length="381" mass="42449">MPSFVPDAAIIHEAEELVFRLKSHAGSHADQIGVVRQLDKIRCLLHQGPDALMFQSYPFQLLPALNVLLEFGVFDAVPIRGGVSVQDIASAVKLDRSILSRFLRIALTQGIFTEQTPDVYKHTPASAIFREDQAASFYRLGTTQFPNWWKVCDYLKCHSAQDAQDATKVPYSWASGKEGSTYYEVMEEDAVVSNAWHKGMMAIEATQPVTSMFPFRSMQTAIEVEPQRAFIVDVGGGRGNALVSIMRECGGSYGAGMILQDMAQVLAGEDVVSIDGVQNMVHDFFNPQPVKNAHIYYLRNVLHNYYDERSRTILCHIVDAMGPTSRVLIGEMILPTTAAAGSDPFPFFMDLNMFMEGGVERTEEHWVKLLSESTIEAKLRV</sequence>
<evidence type="ECO:0000313" key="2">
    <source>
        <dbReference type="Proteomes" id="UP001153334"/>
    </source>
</evidence>
<dbReference type="Proteomes" id="UP001153334">
    <property type="component" value="Unassembled WGS sequence"/>
</dbReference>
<protein>
    <submittedName>
        <fullName evidence="1">Uncharacterized protein</fullName>
    </submittedName>
</protein>
<dbReference type="EMBL" id="JAPESX010000002">
    <property type="protein sequence ID" value="KAJ8124216.1"/>
    <property type="molecule type" value="Genomic_DNA"/>
</dbReference>